<organism evidence="1">
    <name type="scientific">termite gut metagenome</name>
    <dbReference type="NCBI Taxonomy" id="433724"/>
    <lineage>
        <taxon>unclassified sequences</taxon>
        <taxon>metagenomes</taxon>
        <taxon>organismal metagenomes</taxon>
    </lineage>
</organism>
<evidence type="ECO:0000313" key="1">
    <source>
        <dbReference type="EMBL" id="KAA6308976.1"/>
    </source>
</evidence>
<comment type="caution">
    <text evidence="1">The sequence shown here is derived from an EMBL/GenBank/DDBJ whole genome shotgun (WGS) entry which is preliminary data.</text>
</comment>
<dbReference type="PROSITE" id="PS51257">
    <property type="entry name" value="PROKAR_LIPOPROTEIN"/>
    <property type="match status" value="1"/>
</dbReference>
<protein>
    <recommendedName>
        <fullName evidence="2">DUF4249 domain-containing protein</fullName>
    </recommendedName>
</protein>
<proteinExistence type="predicted"/>
<dbReference type="InterPro" id="IPR025345">
    <property type="entry name" value="DUF4249"/>
</dbReference>
<dbReference type="Pfam" id="PF14054">
    <property type="entry name" value="DUF4249"/>
    <property type="match status" value="1"/>
</dbReference>
<name>A0A5J4PHF4_9ZZZZ</name>
<dbReference type="AlphaFoldDB" id="A0A5J4PHF4"/>
<evidence type="ECO:0008006" key="2">
    <source>
        <dbReference type="Google" id="ProtNLM"/>
    </source>
</evidence>
<accession>A0A5J4PHF4</accession>
<sequence>MNQSIRFYILTTTVVCSCALCSCEDVININLHSVEPKIVIEGRIYIDSLPTVRITTTKDFSDTNEYPPIADAVVEIKDNTGNREILSFHTEKGEYTAINPNLKGIERREYSLSVAYQGKEYRALSVMPPLLELDSLTLSKVTLLDSKSTYHKARLGQTG</sequence>
<gene>
    <name evidence="1" type="ORF">EZS27_039454</name>
</gene>
<dbReference type="EMBL" id="SNRY01008197">
    <property type="protein sequence ID" value="KAA6308976.1"/>
    <property type="molecule type" value="Genomic_DNA"/>
</dbReference>
<reference evidence="1" key="1">
    <citation type="submission" date="2019-03" db="EMBL/GenBank/DDBJ databases">
        <title>Single cell metagenomics reveals metabolic interactions within the superorganism composed of flagellate Streblomastix strix and complex community of Bacteroidetes bacteria on its surface.</title>
        <authorList>
            <person name="Treitli S.C."/>
            <person name="Kolisko M."/>
            <person name="Husnik F."/>
            <person name="Keeling P."/>
            <person name="Hampl V."/>
        </authorList>
    </citation>
    <scope>NUCLEOTIDE SEQUENCE</scope>
    <source>
        <strain evidence="1">STM</strain>
    </source>
</reference>